<protein>
    <recommendedName>
        <fullName evidence="2">Retrotransposon gag domain-containing protein</fullName>
    </recommendedName>
</protein>
<accession>A0A8S9PQZ7</accession>
<evidence type="ECO:0000259" key="2">
    <source>
        <dbReference type="Pfam" id="PF03732"/>
    </source>
</evidence>
<reference evidence="3" key="1">
    <citation type="submission" date="2019-12" db="EMBL/GenBank/DDBJ databases">
        <title>Genome sequencing and annotation of Brassica cretica.</title>
        <authorList>
            <person name="Studholme D.J."/>
            <person name="Sarris P."/>
        </authorList>
    </citation>
    <scope>NUCLEOTIDE SEQUENCE</scope>
    <source>
        <strain evidence="3">PFS-109/04</strain>
        <tissue evidence="3">Leaf</tissue>
    </source>
</reference>
<dbReference type="InterPro" id="IPR005162">
    <property type="entry name" value="Retrotrans_gag_dom"/>
</dbReference>
<dbReference type="PANTHER" id="PTHR33223">
    <property type="entry name" value="CCHC-TYPE DOMAIN-CONTAINING PROTEIN"/>
    <property type="match status" value="1"/>
</dbReference>
<feature type="region of interest" description="Disordered" evidence="1">
    <location>
        <begin position="185"/>
        <end position="273"/>
    </location>
</feature>
<proteinExistence type="predicted"/>
<name>A0A8S9PQZ7_BRACR</name>
<feature type="compositionally biased region" description="Low complexity" evidence="1">
    <location>
        <begin position="191"/>
        <end position="269"/>
    </location>
</feature>
<dbReference type="Proteomes" id="UP000712600">
    <property type="component" value="Unassembled WGS sequence"/>
</dbReference>
<feature type="domain" description="Retrotransposon gag" evidence="2">
    <location>
        <begin position="80"/>
        <end position="128"/>
    </location>
</feature>
<organism evidence="3 4">
    <name type="scientific">Brassica cretica</name>
    <name type="common">Mustard</name>
    <dbReference type="NCBI Taxonomy" id="69181"/>
    <lineage>
        <taxon>Eukaryota</taxon>
        <taxon>Viridiplantae</taxon>
        <taxon>Streptophyta</taxon>
        <taxon>Embryophyta</taxon>
        <taxon>Tracheophyta</taxon>
        <taxon>Spermatophyta</taxon>
        <taxon>Magnoliopsida</taxon>
        <taxon>eudicotyledons</taxon>
        <taxon>Gunneridae</taxon>
        <taxon>Pentapetalae</taxon>
        <taxon>rosids</taxon>
        <taxon>malvids</taxon>
        <taxon>Brassicales</taxon>
        <taxon>Brassicaceae</taxon>
        <taxon>Brassiceae</taxon>
        <taxon>Brassica</taxon>
    </lineage>
</organism>
<evidence type="ECO:0000256" key="1">
    <source>
        <dbReference type="SAM" id="MobiDB-lite"/>
    </source>
</evidence>
<sequence>MGSSKKEPADSRTSVAVIPDVIAVAETNDFDLNREWYDWGSADPFRGLTHEDLRDLIKELEELASASEHNEVYVDHIICKIFPYSLSGDAFSWFSHLQPRFLTCWEDIKTAFLNKFLYEATATRHKEFDDILDKMIKGQKKELMSSFSQMLGIVYTEPNEKSETMNAQIEKPDIEVQWTDEFARREEADISDTTSTSTDGTTSTSTNSRTSTSTYGTTSTSTDGKTSTSTDGTTSMSTDGTTSMSTDGTTSTSIDSTTSTSTNGTTSMSIDDIEKEITMEDFLDL</sequence>
<evidence type="ECO:0000313" key="4">
    <source>
        <dbReference type="Proteomes" id="UP000712600"/>
    </source>
</evidence>
<dbReference type="EMBL" id="QGKX02001347">
    <property type="protein sequence ID" value="KAF3523634.1"/>
    <property type="molecule type" value="Genomic_DNA"/>
</dbReference>
<gene>
    <name evidence="3" type="ORF">F2Q69_00048486</name>
</gene>
<evidence type="ECO:0000313" key="3">
    <source>
        <dbReference type="EMBL" id="KAF3523634.1"/>
    </source>
</evidence>
<dbReference type="PANTHER" id="PTHR33223:SF11">
    <property type="entry name" value="ELEMENT PROTEIN, PUTATIVE-RELATED"/>
    <property type="match status" value="1"/>
</dbReference>
<dbReference type="AlphaFoldDB" id="A0A8S9PQZ7"/>
<dbReference type="Pfam" id="PF03732">
    <property type="entry name" value="Retrotrans_gag"/>
    <property type="match status" value="1"/>
</dbReference>
<comment type="caution">
    <text evidence="3">The sequence shown here is derived from an EMBL/GenBank/DDBJ whole genome shotgun (WGS) entry which is preliminary data.</text>
</comment>